<accession>A0A9Q0DLE3</accession>
<evidence type="ECO:0000313" key="3">
    <source>
        <dbReference type="Proteomes" id="UP001148018"/>
    </source>
</evidence>
<comment type="caution">
    <text evidence="2">The sequence shown here is derived from an EMBL/GenBank/DDBJ whole genome shotgun (WGS) entry which is preliminary data.</text>
</comment>
<evidence type="ECO:0000313" key="2">
    <source>
        <dbReference type="EMBL" id="KAJ3589696.1"/>
    </source>
</evidence>
<evidence type="ECO:0000256" key="1">
    <source>
        <dbReference type="SAM" id="Phobius"/>
    </source>
</evidence>
<keyword evidence="1" id="KW-0472">Membrane</keyword>
<dbReference type="EMBL" id="JANIIK010000115">
    <property type="protein sequence ID" value="KAJ3589696.1"/>
    <property type="molecule type" value="Genomic_DNA"/>
</dbReference>
<keyword evidence="3" id="KW-1185">Reference proteome</keyword>
<dbReference type="Proteomes" id="UP001148018">
    <property type="component" value="Unassembled WGS sequence"/>
</dbReference>
<sequence length="148" mass="16450">MKAKPWSCLTYFPPDDLLVRLKVEEPCVSVSPSSSASVDYTSYLRQVAWKSVMQTPPCDLQLAELQSDQEELERRRGAAGLHAAPGGSAGGNLQLEKKQRGTYIYCIYISIYIMSYIWLRPLQLFVALMAQTFPALRSPDGSDLPSSS</sequence>
<name>A0A9Q0DLE3_9TELE</name>
<proteinExistence type="predicted"/>
<keyword evidence="1" id="KW-0812">Transmembrane</keyword>
<keyword evidence="1" id="KW-1133">Transmembrane helix</keyword>
<organism evidence="2 3">
    <name type="scientific">Muraenolepis orangiensis</name>
    <name type="common">Patagonian moray cod</name>
    <dbReference type="NCBI Taxonomy" id="630683"/>
    <lineage>
        <taxon>Eukaryota</taxon>
        <taxon>Metazoa</taxon>
        <taxon>Chordata</taxon>
        <taxon>Craniata</taxon>
        <taxon>Vertebrata</taxon>
        <taxon>Euteleostomi</taxon>
        <taxon>Actinopterygii</taxon>
        <taxon>Neopterygii</taxon>
        <taxon>Teleostei</taxon>
        <taxon>Neoteleostei</taxon>
        <taxon>Acanthomorphata</taxon>
        <taxon>Zeiogadaria</taxon>
        <taxon>Gadariae</taxon>
        <taxon>Gadiformes</taxon>
        <taxon>Muraenolepidoidei</taxon>
        <taxon>Muraenolepididae</taxon>
        <taxon>Muraenolepis</taxon>
    </lineage>
</organism>
<protein>
    <submittedName>
        <fullName evidence="2">Uncharacterized protein</fullName>
    </submittedName>
</protein>
<gene>
    <name evidence="2" type="ORF">NHX12_010539</name>
</gene>
<dbReference type="AlphaFoldDB" id="A0A9Q0DLE3"/>
<reference evidence="2" key="1">
    <citation type="submission" date="2022-07" db="EMBL/GenBank/DDBJ databases">
        <title>Chromosome-level genome of Muraenolepis orangiensis.</title>
        <authorList>
            <person name="Kim J."/>
        </authorList>
    </citation>
    <scope>NUCLEOTIDE SEQUENCE</scope>
    <source>
        <strain evidence="2">KU_S4_2022</strain>
        <tissue evidence="2">Muscle</tissue>
    </source>
</reference>
<feature type="transmembrane region" description="Helical" evidence="1">
    <location>
        <begin position="102"/>
        <end position="119"/>
    </location>
</feature>